<comment type="caution">
    <text evidence="2">The sequence shown here is derived from an EMBL/GenBank/DDBJ whole genome shotgun (WGS) entry which is preliminary data.</text>
</comment>
<evidence type="ECO:0000313" key="2">
    <source>
        <dbReference type="EMBL" id="KFA93855.1"/>
    </source>
</evidence>
<keyword evidence="1" id="KW-0813">Transport</keyword>
<organism evidence="2 3">
    <name type="scientific">Archangium violaceum Cb vi76</name>
    <dbReference type="NCBI Taxonomy" id="1406225"/>
    <lineage>
        <taxon>Bacteria</taxon>
        <taxon>Pseudomonadati</taxon>
        <taxon>Myxococcota</taxon>
        <taxon>Myxococcia</taxon>
        <taxon>Myxococcales</taxon>
        <taxon>Cystobacterineae</taxon>
        <taxon>Archangiaceae</taxon>
        <taxon>Archangium</taxon>
    </lineage>
</organism>
<sequence>MSRSFDGLATLALGTWAEAYGISIWGASAFENRYVLDGFSVQDPFLGINALPLSREFIEALEIHTGGAMAEDGHTSGGTLLARTRKNIQSSPGGSLFGTWMPDPLQATPTPTSGSTWSIRGRNRVSSQADVGGTLGGPLVKDSLWWSFITGAARPRGRDG</sequence>
<dbReference type="Proteomes" id="UP000028547">
    <property type="component" value="Unassembled WGS sequence"/>
</dbReference>
<reference evidence="2 3" key="1">
    <citation type="submission" date="2014-07" db="EMBL/GenBank/DDBJ databases">
        <title>Draft Genome Sequence of Gephyronic Acid Producer, Cystobacter violaceus Strain Cb vi76.</title>
        <authorList>
            <person name="Stevens D.C."/>
            <person name="Young J."/>
            <person name="Carmichael R."/>
            <person name="Tan J."/>
            <person name="Taylor R.E."/>
        </authorList>
    </citation>
    <scope>NUCLEOTIDE SEQUENCE [LARGE SCALE GENOMIC DNA]</scope>
    <source>
        <strain evidence="2 3">Cb vi76</strain>
    </source>
</reference>
<dbReference type="InterPro" id="IPR039426">
    <property type="entry name" value="TonB-dep_rcpt-like"/>
</dbReference>
<keyword evidence="1" id="KW-1134">Transmembrane beta strand</keyword>
<comment type="similarity">
    <text evidence="1">Belongs to the TonB-dependent receptor family.</text>
</comment>
<keyword evidence="1" id="KW-0472">Membrane</keyword>
<name>A0A084SZH0_9BACT</name>
<dbReference type="PROSITE" id="PS52016">
    <property type="entry name" value="TONB_DEPENDENT_REC_3"/>
    <property type="match status" value="1"/>
</dbReference>
<accession>A0A084SZH0</accession>
<keyword evidence="1" id="KW-0998">Cell outer membrane</keyword>
<evidence type="ECO:0000313" key="3">
    <source>
        <dbReference type="Proteomes" id="UP000028547"/>
    </source>
</evidence>
<dbReference type="SUPFAM" id="SSF56935">
    <property type="entry name" value="Porins"/>
    <property type="match status" value="1"/>
</dbReference>
<dbReference type="RefSeq" id="WP_043391023.1">
    <property type="nucleotide sequence ID" value="NZ_JPMI01000036.1"/>
</dbReference>
<dbReference type="AlphaFoldDB" id="A0A084SZH0"/>
<dbReference type="EMBL" id="JPMI01000036">
    <property type="protein sequence ID" value="KFA93855.1"/>
    <property type="molecule type" value="Genomic_DNA"/>
</dbReference>
<keyword evidence="1" id="KW-0812">Transmembrane</keyword>
<comment type="subcellular location">
    <subcellularLocation>
        <location evidence="1">Cell outer membrane</location>
        <topology evidence="1">Multi-pass membrane protein</topology>
    </subcellularLocation>
</comment>
<protein>
    <submittedName>
        <fullName evidence="2">Uncharacterized protein</fullName>
    </submittedName>
</protein>
<proteinExistence type="inferred from homology"/>
<evidence type="ECO:0000256" key="1">
    <source>
        <dbReference type="PROSITE-ProRule" id="PRU01360"/>
    </source>
</evidence>
<gene>
    <name evidence="2" type="ORF">Q664_06720</name>
</gene>
<dbReference type="GO" id="GO:0009279">
    <property type="term" value="C:cell outer membrane"/>
    <property type="evidence" value="ECO:0007669"/>
    <property type="project" value="UniProtKB-SubCell"/>
</dbReference>